<dbReference type="Proteomes" id="UP000063964">
    <property type="component" value="Chromosome"/>
</dbReference>
<organism evidence="3 4">
    <name type="scientific">Desulfomicrobium orale DSM 12838</name>
    <dbReference type="NCBI Taxonomy" id="888061"/>
    <lineage>
        <taxon>Bacteria</taxon>
        <taxon>Pseudomonadati</taxon>
        <taxon>Thermodesulfobacteriota</taxon>
        <taxon>Desulfovibrionia</taxon>
        <taxon>Desulfovibrionales</taxon>
        <taxon>Desulfomicrobiaceae</taxon>
        <taxon>Desulfomicrobium</taxon>
    </lineage>
</organism>
<evidence type="ECO:0000313" key="3">
    <source>
        <dbReference type="EMBL" id="AMD93514.1"/>
    </source>
</evidence>
<dbReference type="OrthoDB" id="5380721at2"/>
<name>A0A120KNZ8_9BACT</name>
<feature type="domain" description="YcaO" evidence="2">
    <location>
        <begin position="63"/>
        <end position="455"/>
    </location>
</feature>
<reference evidence="4" key="1">
    <citation type="submission" date="2016-02" db="EMBL/GenBank/DDBJ databases">
        <authorList>
            <person name="Holder M.E."/>
            <person name="Ajami N.J."/>
            <person name="Petrosino J.F."/>
        </authorList>
    </citation>
    <scope>NUCLEOTIDE SEQUENCE [LARGE SCALE GENOMIC DNA]</scope>
    <source>
        <strain evidence="4">DSM 12838</strain>
    </source>
</reference>
<dbReference type="KEGG" id="doa:AXF15_10660"/>
<dbReference type="Pfam" id="PF02624">
    <property type="entry name" value="YcaO"/>
    <property type="match status" value="1"/>
</dbReference>
<proteinExistence type="predicted"/>
<keyword evidence="4" id="KW-1185">Reference proteome</keyword>
<gene>
    <name evidence="3" type="ORF">AXF15_10660</name>
</gene>
<protein>
    <recommendedName>
        <fullName evidence="2">YcaO domain-containing protein</fullName>
    </recommendedName>
</protein>
<dbReference type="PANTHER" id="PTHR37809">
    <property type="entry name" value="RIBOSOMAL PROTEIN S12 METHYLTHIOTRANSFERASE ACCESSORY FACTOR YCAO"/>
    <property type="match status" value="1"/>
</dbReference>
<dbReference type="PROSITE" id="PS51664">
    <property type="entry name" value="YCAO"/>
    <property type="match status" value="1"/>
</dbReference>
<dbReference type="NCBIfam" id="TIGR03604">
    <property type="entry name" value="TOMM_cyclo_SagD"/>
    <property type="match status" value="1"/>
</dbReference>
<evidence type="ECO:0000313" key="4">
    <source>
        <dbReference type="Proteomes" id="UP000063964"/>
    </source>
</evidence>
<dbReference type="AlphaFoldDB" id="A0A120KNZ8"/>
<evidence type="ECO:0000259" key="2">
    <source>
        <dbReference type="PROSITE" id="PS51664"/>
    </source>
</evidence>
<dbReference type="InterPro" id="IPR027624">
    <property type="entry name" value="TOMM_cyclo_SagD"/>
</dbReference>
<dbReference type="RefSeq" id="WP_066607183.1">
    <property type="nucleotide sequence ID" value="NZ_CP014230.1"/>
</dbReference>
<feature type="region of interest" description="Disordered" evidence="1">
    <location>
        <begin position="448"/>
        <end position="469"/>
    </location>
</feature>
<evidence type="ECO:0000256" key="1">
    <source>
        <dbReference type="SAM" id="MobiDB-lite"/>
    </source>
</evidence>
<dbReference type="EMBL" id="CP014230">
    <property type="protein sequence ID" value="AMD93514.1"/>
    <property type="molecule type" value="Genomic_DNA"/>
</dbReference>
<dbReference type="Gene3D" id="3.30.160.660">
    <property type="match status" value="1"/>
</dbReference>
<dbReference type="PANTHER" id="PTHR37809:SF1">
    <property type="entry name" value="RIBOSOMAL PROTEIN S12 METHYLTHIOTRANSFERASE ACCESSORY FACTOR YCAO"/>
    <property type="match status" value="1"/>
</dbReference>
<dbReference type="Gene3D" id="3.30.40.250">
    <property type="match status" value="1"/>
</dbReference>
<dbReference type="InterPro" id="IPR003776">
    <property type="entry name" value="YcaO-like_dom"/>
</dbReference>
<sequence length="469" mass="52456">MMRFARYRPSQMADRLVDSKTGVIKTCSGLMRGAHEPKFFIDITEISGTQRVMPFLGGISSTGVGLTAEDAANAALGEALEDYCFSIVPDDLPLSTWRNLTRAGHSALHPEEYPLFSARQYAQANFPFAPFTEDTPLRWVQAHSFPEGAEKFVPAGLIYGNYQPVAQELRICPTNFTGTGCGRTAGRALFAALCEVIERDAMMIWWLNQLPCPKSKPLPDSWFKRILEERFEFSGLHLELWEITTDINIPCFFGLLTDPFHHIANGGFGCRLSPEQAAFKALCECLQNRLGVLSLRDGSGVRELNARLGKKVLNYSLAEQYARAETEGFATMTQLNMNLQFYADPDNFRYLDTVRSNQDEVFFPRPGHRPFDVDPAEQLAAYIDALQRKGLEILVVDITLPDIADLGFFVTRALVPGLVPNSVTAWPYLGNPRLYTVPEYLGFKGKKNPSWKPHPCRTVENSPEDKAAP</sequence>
<dbReference type="Gene3D" id="3.30.1330.230">
    <property type="match status" value="1"/>
</dbReference>
<dbReference type="STRING" id="888061.AXF15_10660"/>
<accession>A0A120KNZ8</accession>